<reference evidence="1 2" key="1">
    <citation type="journal article" date="2016" name="Nat. Commun.">
        <title>Thousands of microbial genomes shed light on interconnected biogeochemical processes in an aquifer system.</title>
        <authorList>
            <person name="Anantharaman K."/>
            <person name="Brown C.T."/>
            <person name="Hug L.A."/>
            <person name="Sharon I."/>
            <person name="Castelle C.J."/>
            <person name="Probst A.J."/>
            <person name="Thomas B.C."/>
            <person name="Singh A."/>
            <person name="Wilkins M.J."/>
            <person name="Karaoz U."/>
            <person name="Brodie E.L."/>
            <person name="Williams K.H."/>
            <person name="Hubbard S.S."/>
            <person name="Banfield J.F."/>
        </authorList>
    </citation>
    <scope>NUCLEOTIDE SEQUENCE [LARGE SCALE GENOMIC DNA]</scope>
</reference>
<dbReference type="AlphaFoldDB" id="A0A1F5SPK1"/>
<dbReference type="Gene3D" id="1.10.10.60">
    <property type="entry name" value="Homeodomain-like"/>
    <property type="match status" value="1"/>
</dbReference>
<proteinExistence type="predicted"/>
<sequence>MKIATSTIKPIDANKLKLVEYLALPKACRPMPLKRFAIEVLGVSEPTVHAWKKTSEVASSVRKTIEQKFADDIPDVLLALRDNALAGNPRAAKIFLEYVESGAQDVYLPREELSRKDLEAEIDRLKKKFYPSN</sequence>
<gene>
    <name evidence="1" type="ORF">A2227_06655</name>
</gene>
<protein>
    <recommendedName>
        <fullName evidence="3">Homeodomain phBC6A51-type domain-containing protein</fullName>
    </recommendedName>
</protein>
<evidence type="ECO:0000313" key="1">
    <source>
        <dbReference type="EMBL" id="OGF28151.1"/>
    </source>
</evidence>
<dbReference type="Proteomes" id="UP000178367">
    <property type="component" value="Unassembled WGS sequence"/>
</dbReference>
<dbReference type="STRING" id="1797994.A2227_06655"/>
<name>A0A1F5SPK1_9BACT</name>
<dbReference type="EMBL" id="MFGB01000002">
    <property type="protein sequence ID" value="OGF28151.1"/>
    <property type="molecule type" value="Genomic_DNA"/>
</dbReference>
<accession>A0A1F5SPK1</accession>
<evidence type="ECO:0008006" key="3">
    <source>
        <dbReference type="Google" id="ProtNLM"/>
    </source>
</evidence>
<comment type="caution">
    <text evidence="1">The sequence shown here is derived from an EMBL/GenBank/DDBJ whole genome shotgun (WGS) entry which is preliminary data.</text>
</comment>
<evidence type="ECO:0000313" key="2">
    <source>
        <dbReference type="Proteomes" id="UP000178367"/>
    </source>
</evidence>
<organism evidence="1 2">
    <name type="scientific">Candidatus Falkowbacteria bacterium RIFOXYA2_FULL_47_19</name>
    <dbReference type="NCBI Taxonomy" id="1797994"/>
    <lineage>
        <taxon>Bacteria</taxon>
        <taxon>Candidatus Falkowiibacteriota</taxon>
    </lineage>
</organism>